<feature type="transmembrane region" description="Helical" evidence="5">
    <location>
        <begin position="244"/>
        <end position="266"/>
    </location>
</feature>
<organism evidence="8 9">
    <name type="scientific">Hydra vulgaris</name>
    <name type="common">Hydra</name>
    <name type="synonym">Hydra attenuata</name>
    <dbReference type="NCBI Taxonomy" id="6087"/>
    <lineage>
        <taxon>Eukaryota</taxon>
        <taxon>Metazoa</taxon>
        <taxon>Cnidaria</taxon>
        <taxon>Hydrozoa</taxon>
        <taxon>Hydroidolina</taxon>
        <taxon>Anthoathecata</taxon>
        <taxon>Aplanulata</taxon>
        <taxon>Hydridae</taxon>
        <taxon>Hydra</taxon>
    </lineage>
</organism>
<dbReference type="CDD" id="cd19051">
    <property type="entry name" value="LGIC_TM_cation"/>
    <property type="match status" value="1"/>
</dbReference>
<evidence type="ECO:0000313" key="9">
    <source>
        <dbReference type="RefSeq" id="XP_065657572.1"/>
    </source>
</evidence>
<evidence type="ECO:0000256" key="5">
    <source>
        <dbReference type="RuleBase" id="RU000687"/>
    </source>
</evidence>
<dbReference type="PRINTS" id="PR00252">
    <property type="entry name" value="NRIONCHANNEL"/>
</dbReference>
<feature type="domain" description="Neurotransmitter-gated ion-channel ligand-binding" evidence="6">
    <location>
        <begin position="34"/>
        <end position="240"/>
    </location>
</feature>
<dbReference type="InterPro" id="IPR036734">
    <property type="entry name" value="Neur_chan_lig-bd_sf"/>
</dbReference>
<keyword evidence="5" id="KW-0813">Transport</keyword>
<dbReference type="Pfam" id="PF02931">
    <property type="entry name" value="Neur_chan_LBD"/>
    <property type="match status" value="1"/>
</dbReference>
<evidence type="ECO:0000256" key="3">
    <source>
        <dbReference type="ARBA" id="ARBA00022989"/>
    </source>
</evidence>
<keyword evidence="4 5" id="KW-0472">Membrane</keyword>
<dbReference type="InterPro" id="IPR018000">
    <property type="entry name" value="Neurotransmitter_ion_chnl_CS"/>
</dbReference>
<evidence type="ECO:0000256" key="1">
    <source>
        <dbReference type="ARBA" id="ARBA00004141"/>
    </source>
</evidence>
<evidence type="ECO:0000256" key="4">
    <source>
        <dbReference type="ARBA" id="ARBA00023136"/>
    </source>
</evidence>
<keyword evidence="3 5" id="KW-1133">Transmembrane helix</keyword>
<feature type="transmembrane region" description="Helical" evidence="5">
    <location>
        <begin position="273"/>
        <end position="291"/>
    </location>
</feature>
<dbReference type="Gene3D" id="1.20.58.390">
    <property type="entry name" value="Neurotransmitter-gated ion-channel transmembrane domain"/>
    <property type="match status" value="2"/>
</dbReference>
<dbReference type="PANTHER" id="PTHR18945">
    <property type="entry name" value="NEUROTRANSMITTER GATED ION CHANNEL"/>
    <property type="match status" value="1"/>
</dbReference>
<keyword evidence="9 10" id="KW-0675">Receptor</keyword>
<keyword evidence="5" id="KW-0407">Ion channel</keyword>
<dbReference type="SUPFAM" id="SSF63712">
    <property type="entry name" value="Nicotinic receptor ligand binding domain-like"/>
    <property type="match status" value="1"/>
</dbReference>
<dbReference type="PROSITE" id="PS00236">
    <property type="entry name" value="NEUROTR_ION_CHANNEL"/>
    <property type="match status" value="1"/>
</dbReference>
<feature type="transmembrane region" description="Helical" evidence="5">
    <location>
        <begin position="303"/>
        <end position="328"/>
    </location>
</feature>
<dbReference type="InterPro" id="IPR006202">
    <property type="entry name" value="Neur_chan_lig-bd"/>
</dbReference>
<keyword evidence="8" id="KW-1185">Reference proteome</keyword>
<name>A0ABM4C7K1_HYDVU</name>
<dbReference type="Gene3D" id="2.70.170.10">
    <property type="entry name" value="Neurotransmitter-gated ion-channel ligand-binding domain"/>
    <property type="match status" value="1"/>
</dbReference>
<evidence type="ECO:0000256" key="2">
    <source>
        <dbReference type="ARBA" id="ARBA00022692"/>
    </source>
</evidence>
<evidence type="ECO:0000259" key="6">
    <source>
        <dbReference type="Pfam" id="PF02931"/>
    </source>
</evidence>
<dbReference type="InterPro" id="IPR006201">
    <property type="entry name" value="Neur_channel"/>
</dbReference>
<accession>A0ABM4C7K1</accession>
<evidence type="ECO:0000313" key="8">
    <source>
        <dbReference type="Proteomes" id="UP001652625"/>
    </source>
</evidence>
<dbReference type="InterPro" id="IPR006029">
    <property type="entry name" value="Neurotrans-gated_channel_TM"/>
</dbReference>
<gene>
    <name evidence="9 10" type="primary">LOC100212154</name>
</gene>
<keyword evidence="5" id="KW-0732">Signal</keyword>
<protein>
    <submittedName>
        <fullName evidence="9 10">Neuronal acetylcholine receptor subunit alpha-9 isoform X2</fullName>
    </submittedName>
</protein>
<dbReference type="InterPro" id="IPR038050">
    <property type="entry name" value="Neuro_actylchol_rec"/>
</dbReference>
<evidence type="ECO:0000259" key="7">
    <source>
        <dbReference type="Pfam" id="PF02932"/>
    </source>
</evidence>
<proteinExistence type="inferred from homology"/>
<sequence>MFMFGHLETCLLFLIFFNTGMNKATEGTRSEVALINFLFQNEDKYSNDALPNLPGKPVNLTIDIALRQLLVLDEKIEIMEINAWIRHYWRDEYLIWNPIEWGVDRLTVSPDKIWKPDLTLYNNAEKGIQGFDQYGKTRITISSNGEIVWLMPTILRSTCKLDMRFFPFDEQVCNLTFGSWAYDQSQIDLFPKNPTGSLDSYVINGEFILNRFVSVRESKKYSCCPNPFVTVTYRLFLQRKGNFYLYKIILPGVLISLLSCFSFILPPSTGERTGLVITNFLSLSVYVLIVSDSVPPSSDTLPLLVKFYTILMIEIGLALLTNCIIISLDAKSVPVPKWVCVLFLNNHKKNIFRIIKRKFLSKTTKVVETNKSNSFPKYNFEMSKGDKNKIKSGKREEVNFLQLNDTLAKKLKYTSNVAEENGVVSSNQNCKMKGKWSEINISELKSFYEFKKEDNDFNYLEKINEFLNIKIREKSIRQDWVKVAKSIDRLFFTLFAITILCSSVYIFSYAPNKVF</sequence>
<comment type="subcellular location">
    <subcellularLocation>
        <location evidence="1">Membrane</location>
        <topology evidence="1">Multi-pass membrane protein</topology>
    </subcellularLocation>
</comment>
<feature type="transmembrane region" description="Helical" evidence="5">
    <location>
        <begin position="490"/>
        <end position="510"/>
    </location>
</feature>
<feature type="signal peptide" evidence="5">
    <location>
        <begin position="1"/>
        <end position="24"/>
    </location>
</feature>
<reference evidence="9 10" key="1">
    <citation type="submission" date="2025-05" db="UniProtKB">
        <authorList>
            <consortium name="RefSeq"/>
        </authorList>
    </citation>
    <scope>IDENTIFICATION</scope>
</reference>
<dbReference type="RefSeq" id="XP_065657573.1">
    <property type="nucleotide sequence ID" value="XM_065801501.1"/>
</dbReference>
<dbReference type="SUPFAM" id="SSF90112">
    <property type="entry name" value="Neurotransmitter-gated ion-channel transmembrane pore"/>
    <property type="match status" value="1"/>
</dbReference>
<feature type="chain" id="PRO_5044948702" evidence="5">
    <location>
        <begin position="25"/>
        <end position="515"/>
    </location>
</feature>
<keyword evidence="2 5" id="KW-0812">Transmembrane</keyword>
<dbReference type="InterPro" id="IPR036719">
    <property type="entry name" value="Neuro-gated_channel_TM_sf"/>
</dbReference>
<evidence type="ECO:0000313" key="10">
    <source>
        <dbReference type="RefSeq" id="XP_065657573.1"/>
    </source>
</evidence>
<dbReference type="RefSeq" id="XP_065657572.1">
    <property type="nucleotide sequence ID" value="XM_065801500.1"/>
</dbReference>
<dbReference type="Pfam" id="PF02932">
    <property type="entry name" value="Neur_chan_memb"/>
    <property type="match status" value="1"/>
</dbReference>
<comment type="similarity">
    <text evidence="5">Belongs to the ligand-gated ion channel (TC 1.A.9) family.</text>
</comment>
<dbReference type="GeneID" id="100212154"/>
<feature type="domain" description="Neurotransmitter-gated ion-channel transmembrane" evidence="7">
    <location>
        <begin position="248"/>
        <end position="507"/>
    </location>
</feature>
<dbReference type="Proteomes" id="UP001652625">
    <property type="component" value="Chromosome 07"/>
</dbReference>
<dbReference type="CDD" id="cd18997">
    <property type="entry name" value="LGIC_ECD_nAChR"/>
    <property type="match status" value="1"/>
</dbReference>
<keyword evidence="5" id="KW-0406">Ion transport</keyword>